<dbReference type="SUPFAM" id="SSF52540">
    <property type="entry name" value="P-loop containing nucleoside triphosphate hydrolases"/>
    <property type="match status" value="1"/>
</dbReference>
<evidence type="ECO:0000256" key="6">
    <source>
        <dbReference type="ARBA" id="ARBA00022989"/>
    </source>
</evidence>
<protein>
    <submittedName>
        <fullName evidence="12">AbcB1</fullName>
    </submittedName>
</protein>
<keyword evidence="7 9" id="KW-0472">Membrane</keyword>
<evidence type="ECO:0000256" key="4">
    <source>
        <dbReference type="ARBA" id="ARBA00022741"/>
    </source>
</evidence>
<evidence type="ECO:0000313" key="12">
    <source>
        <dbReference type="EMBL" id="KAL0480569.1"/>
    </source>
</evidence>
<dbReference type="PROSITE" id="PS00211">
    <property type="entry name" value="ABC_TRANSPORTER_1"/>
    <property type="match status" value="1"/>
</dbReference>
<dbReference type="Gene3D" id="3.40.50.300">
    <property type="entry name" value="P-loop containing nucleotide triphosphate hydrolases"/>
    <property type="match status" value="1"/>
</dbReference>
<feature type="transmembrane region" description="Helical" evidence="9">
    <location>
        <begin position="92"/>
        <end position="110"/>
    </location>
</feature>
<keyword evidence="2" id="KW-0813">Transport</keyword>
<evidence type="ECO:0000256" key="9">
    <source>
        <dbReference type="SAM" id="Phobius"/>
    </source>
</evidence>
<dbReference type="CDD" id="cd03249">
    <property type="entry name" value="ABC_MTABC3_MDL1_MDL2"/>
    <property type="match status" value="1"/>
</dbReference>
<feature type="transmembrane region" description="Helical" evidence="9">
    <location>
        <begin position="316"/>
        <end position="335"/>
    </location>
</feature>
<dbReference type="PROSITE" id="PS50929">
    <property type="entry name" value="ABC_TM1F"/>
    <property type="match status" value="1"/>
</dbReference>
<keyword evidence="6 9" id="KW-1133">Transmembrane helix</keyword>
<dbReference type="Gene3D" id="1.20.1560.10">
    <property type="entry name" value="ABC transporter type 1, transmembrane domain"/>
    <property type="match status" value="1"/>
</dbReference>
<feature type="transmembrane region" description="Helical" evidence="9">
    <location>
        <begin position="274"/>
        <end position="296"/>
    </location>
</feature>
<dbReference type="CDD" id="cd18557">
    <property type="entry name" value="ABC_6TM_TAP_ABCB8_10_like"/>
    <property type="match status" value="1"/>
</dbReference>
<dbReference type="PANTHER" id="PTHR43394">
    <property type="entry name" value="ATP-DEPENDENT PERMEASE MDL1, MITOCHONDRIAL"/>
    <property type="match status" value="1"/>
</dbReference>
<organism evidence="12 13">
    <name type="scientific">Acrasis kona</name>
    <dbReference type="NCBI Taxonomy" id="1008807"/>
    <lineage>
        <taxon>Eukaryota</taxon>
        <taxon>Discoba</taxon>
        <taxon>Heterolobosea</taxon>
        <taxon>Tetramitia</taxon>
        <taxon>Eutetramitia</taxon>
        <taxon>Acrasidae</taxon>
        <taxon>Acrasis</taxon>
    </lineage>
</organism>
<feature type="domain" description="ABC transmembrane type-1" evidence="11">
    <location>
        <begin position="58"/>
        <end position="339"/>
    </location>
</feature>
<dbReference type="Pfam" id="PF00664">
    <property type="entry name" value="ABC_membrane"/>
    <property type="match status" value="1"/>
</dbReference>
<feature type="domain" description="ABC transporter" evidence="10">
    <location>
        <begin position="383"/>
        <end position="619"/>
    </location>
</feature>
<dbReference type="EMBL" id="JAOPGA020000668">
    <property type="protein sequence ID" value="KAL0480569.1"/>
    <property type="molecule type" value="Genomic_DNA"/>
</dbReference>
<evidence type="ECO:0000256" key="2">
    <source>
        <dbReference type="ARBA" id="ARBA00022448"/>
    </source>
</evidence>
<keyword evidence="13" id="KW-1185">Reference proteome</keyword>
<evidence type="ECO:0000256" key="7">
    <source>
        <dbReference type="ARBA" id="ARBA00023136"/>
    </source>
</evidence>
<evidence type="ECO:0000259" key="11">
    <source>
        <dbReference type="PROSITE" id="PS50929"/>
    </source>
</evidence>
<keyword evidence="4" id="KW-0547">Nucleotide-binding</keyword>
<dbReference type="GO" id="GO:0005524">
    <property type="term" value="F:ATP binding"/>
    <property type="evidence" value="ECO:0007669"/>
    <property type="project" value="UniProtKB-KW"/>
</dbReference>
<evidence type="ECO:0000313" key="13">
    <source>
        <dbReference type="Proteomes" id="UP001431209"/>
    </source>
</evidence>
<sequence length="630" mass="69611">MEKVTRRKNKVKNDKGGGVEPVEKSQGSGLNKQGIIESGQIKWLIKHIKKESFNLSMAAIGIVIASGMNVCVPFFVGRLVDSITQIVSDRSSLLSLVFLLLFLVIGMSIFNGMRHYFIITSAERIASNMRYEVFQKIMEQDVEFFDHHSSGELVGRLSTDTNALQACVSFSSEMMARSILDFMGCVCILFNLSYKLLFIILLIVPIIGIGSVVFQRFLGNLGRDAGDYQAQAATLAQESISSIRSVKSMAQEHRQMQIYNNLLTKSSNSSRRGILGAATYTGGMVFASGICTLMVLWYGGTLVLDKELTTGQLASFLAYTAMATTSLMTISNVYLDIKKALSVSERVYEIITRAPLIPVSYQEHFRDTKKKLLTNIENLCGEILFDHVTFSYPTRRDKVVLKDLNLKLSPGMVVALVGESGGGKTTCTQLLQRFYDPDKGCIFLDGIDIKDLDPMFLRSQIGVVSQEPHLFGTTIKENIKFGAPYASDEDVIKAAKQANAHDFICKFPLGYNTPVGERGTQLSGGQKQRVAIAQAIMKKPKILLLDEATSALDSESEYLVQHALDELMKGKTTLIIAHRLSTVKNADQVCVITNGIIIEKGSHQELIDLKGVYKQLVDKQLLNKSTRQGV</sequence>
<evidence type="ECO:0000256" key="8">
    <source>
        <dbReference type="SAM" id="MobiDB-lite"/>
    </source>
</evidence>
<keyword evidence="3 9" id="KW-0812">Transmembrane</keyword>
<feature type="region of interest" description="Disordered" evidence="8">
    <location>
        <begin position="1"/>
        <end position="30"/>
    </location>
</feature>
<dbReference type="InterPro" id="IPR027417">
    <property type="entry name" value="P-loop_NTPase"/>
</dbReference>
<dbReference type="GO" id="GO:0005743">
    <property type="term" value="C:mitochondrial inner membrane"/>
    <property type="evidence" value="ECO:0007669"/>
    <property type="project" value="UniProtKB-SubCell"/>
</dbReference>
<dbReference type="InterPro" id="IPR039421">
    <property type="entry name" value="Type_1_exporter"/>
</dbReference>
<dbReference type="GO" id="GO:0015421">
    <property type="term" value="F:ABC-type oligopeptide transporter activity"/>
    <property type="evidence" value="ECO:0007669"/>
    <property type="project" value="TreeGrafter"/>
</dbReference>
<proteinExistence type="predicted"/>
<dbReference type="SUPFAM" id="SSF90123">
    <property type="entry name" value="ABC transporter transmembrane region"/>
    <property type="match status" value="1"/>
</dbReference>
<dbReference type="InterPro" id="IPR011527">
    <property type="entry name" value="ABC1_TM_dom"/>
</dbReference>
<accession>A0AAW2YVA1</accession>
<dbReference type="SMART" id="SM00382">
    <property type="entry name" value="AAA"/>
    <property type="match status" value="1"/>
</dbReference>
<feature type="compositionally biased region" description="Basic and acidic residues" evidence="8">
    <location>
        <begin position="11"/>
        <end position="23"/>
    </location>
</feature>
<dbReference type="AlphaFoldDB" id="A0AAW2YVA1"/>
<keyword evidence="5" id="KW-0067">ATP-binding</keyword>
<reference evidence="12 13" key="1">
    <citation type="submission" date="2024-03" db="EMBL/GenBank/DDBJ databases">
        <title>The Acrasis kona genome and developmental transcriptomes reveal deep origins of eukaryotic multicellular pathways.</title>
        <authorList>
            <person name="Sheikh S."/>
            <person name="Fu C.-J."/>
            <person name="Brown M.W."/>
            <person name="Baldauf S.L."/>
        </authorList>
    </citation>
    <scope>NUCLEOTIDE SEQUENCE [LARGE SCALE GENOMIC DNA]</scope>
    <source>
        <strain evidence="12 13">ATCC MYA-3509</strain>
    </source>
</reference>
<dbReference type="Pfam" id="PF00005">
    <property type="entry name" value="ABC_tran"/>
    <property type="match status" value="1"/>
</dbReference>
<evidence type="ECO:0000259" key="10">
    <source>
        <dbReference type="PROSITE" id="PS50893"/>
    </source>
</evidence>
<dbReference type="Proteomes" id="UP001431209">
    <property type="component" value="Unassembled WGS sequence"/>
</dbReference>
<dbReference type="GO" id="GO:0016887">
    <property type="term" value="F:ATP hydrolysis activity"/>
    <property type="evidence" value="ECO:0007669"/>
    <property type="project" value="InterPro"/>
</dbReference>
<feature type="transmembrane region" description="Helical" evidence="9">
    <location>
        <begin position="198"/>
        <end position="218"/>
    </location>
</feature>
<dbReference type="InterPro" id="IPR036640">
    <property type="entry name" value="ABC1_TM_sf"/>
</dbReference>
<dbReference type="PANTHER" id="PTHR43394:SF1">
    <property type="entry name" value="ATP-BINDING CASSETTE SUB-FAMILY B MEMBER 10, MITOCHONDRIAL"/>
    <property type="match status" value="1"/>
</dbReference>
<feature type="transmembrane region" description="Helical" evidence="9">
    <location>
        <begin position="55"/>
        <end position="80"/>
    </location>
</feature>
<dbReference type="GO" id="GO:0090374">
    <property type="term" value="P:oligopeptide export from mitochondrion"/>
    <property type="evidence" value="ECO:0007669"/>
    <property type="project" value="TreeGrafter"/>
</dbReference>
<evidence type="ECO:0000256" key="5">
    <source>
        <dbReference type="ARBA" id="ARBA00022840"/>
    </source>
</evidence>
<gene>
    <name evidence="12" type="ORF">AKO1_006843</name>
</gene>
<dbReference type="InterPro" id="IPR017871">
    <property type="entry name" value="ABC_transporter-like_CS"/>
</dbReference>
<dbReference type="InterPro" id="IPR003439">
    <property type="entry name" value="ABC_transporter-like_ATP-bd"/>
</dbReference>
<dbReference type="InterPro" id="IPR003593">
    <property type="entry name" value="AAA+_ATPase"/>
</dbReference>
<evidence type="ECO:0000256" key="1">
    <source>
        <dbReference type="ARBA" id="ARBA00004448"/>
    </source>
</evidence>
<name>A0AAW2YVA1_9EUKA</name>
<comment type="caution">
    <text evidence="12">The sequence shown here is derived from an EMBL/GenBank/DDBJ whole genome shotgun (WGS) entry which is preliminary data.</text>
</comment>
<evidence type="ECO:0000256" key="3">
    <source>
        <dbReference type="ARBA" id="ARBA00022692"/>
    </source>
</evidence>
<comment type="subcellular location">
    <subcellularLocation>
        <location evidence="1">Mitochondrion inner membrane</location>
        <topology evidence="1">Multi-pass membrane protein</topology>
    </subcellularLocation>
</comment>
<dbReference type="PROSITE" id="PS50893">
    <property type="entry name" value="ABC_TRANSPORTER_2"/>
    <property type="match status" value="1"/>
</dbReference>
<feature type="compositionally biased region" description="Basic residues" evidence="8">
    <location>
        <begin position="1"/>
        <end position="10"/>
    </location>
</feature>
<dbReference type="FunFam" id="3.40.50.300:FF:000403">
    <property type="entry name" value="ATP-binding cassette sub-family B member 8, mitochondrial"/>
    <property type="match status" value="1"/>
</dbReference>